<dbReference type="AlphaFoldDB" id="A0A429XMD3"/>
<keyword evidence="1" id="KW-1133">Transmembrane helix</keyword>
<keyword evidence="3" id="KW-1185">Reference proteome</keyword>
<reference evidence="3" key="1">
    <citation type="submission" date="2018-11" db="EMBL/GenBank/DDBJ databases">
        <title>Phylogenetic, genomic, and biogeographic characterization of a novel and ubiquitous marine invertebrate-associated Rickettsiales parasite, Candidatus Marinoinvertebrata rohwerii, gen. nov., sp. nov.</title>
        <authorList>
            <person name="Klinges J.G."/>
            <person name="Rosales S.M."/>
            <person name="Mcminds R."/>
            <person name="Shaver E.C."/>
            <person name="Shantz A."/>
            <person name="Peters E.C."/>
            <person name="Burkepile D.E."/>
            <person name="Silliman B.R."/>
            <person name="Vega Thurber R.L."/>
        </authorList>
    </citation>
    <scope>NUCLEOTIDE SEQUENCE [LARGE SCALE GENOMIC DNA]</scope>
    <source>
        <strain evidence="3">a_cerv_44</strain>
    </source>
</reference>
<feature type="transmembrane region" description="Helical" evidence="1">
    <location>
        <begin position="76"/>
        <end position="94"/>
    </location>
</feature>
<keyword evidence="1" id="KW-0472">Membrane</keyword>
<keyword evidence="1" id="KW-0812">Transmembrane</keyword>
<comment type="caution">
    <text evidence="2">The sequence shown here is derived from an EMBL/GenBank/DDBJ whole genome shotgun (WGS) entry which is preliminary data.</text>
</comment>
<accession>A0A429XMD3</accession>
<feature type="transmembrane region" description="Helical" evidence="1">
    <location>
        <begin position="42"/>
        <end position="64"/>
    </location>
</feature>
<evidence type="ECO:0000313" key="3">
    <source>
        <dbReference type="Proteomes" id="UP000279470"/>
    </source>
</evidence>
<evidence type="ECO:0000313" key="2">
    <source>
        <dbReference type="EMBL" id="RST67544.1"/>
    </source>
</evidence>
<sequence>MLANNTYGIVESKFGKTAADFSSNLVNKFPEALEEAIVLDGVVFYALGAPVIYPIIGATIAYDIRKAANEYLEKDAVVKNVGVGAVAGAIKYGIAGLTLGKSLLIGAVNNGLYEYFKPEVGDTVGNLDVIGLQASLLQIEGTDVILKKVLTENVNLKSELLTTLKVTALLSASLWLFLQDKKLNELHFLSFERVPNHYNKVCNDVIGQKCHDYVYDCASKMLSKEATQNELITSRENNTDVEQICYRNQTNLKDLDVCYINELVIPSNKNSEIGHDEL</sequence>
<organism evidence="2 3">
    <name type="scientific">Candidatus Aquarickettsia rohweri</name>
    <dbReference type="NCBI Taxonomy" id="2602574"/>
    <lineage>
        <taxon>Bacteria</taxon>
        <taxon>Pseudomonadati</taxon>
        <taxon>Pseudomonadota</taxon>
        <taxon>Alphaproteobacteria</taxon>
        <taxon>Rickettsiales</taxon>
        <taxon>Candidatus Midichloriaceae</taxon>
        <taxon>Candidatus Aquarickettsia</taxon>
    </lineage>
</organism>
<evidence type="ECO:0000256" key="1">
    <source>
        <dbReference type="SAM" id="Phobius"/>
    </source>
</evidence>
<dbReference type="Proteomes" id="UP000279470">
    <property type="component" value="Unassembled WGS sequence"/>
</dbReference>
<protein>
    <submittedName>
        <fullName evidence="2">Uncharacterized protein</fullName>
    </submittedName>
</protein>
<dbReference type="RefSeq" id="WP_126044698.1">
    <property type="nucleotide sequence ID" value="NZ_RXFM01000034.1"/>
</dbReference>
<proteinExistence type="predicted"/>
<gene>
    <name evidence="2" type="ORF">EIC27_03160</name>
</gene>
<dbReference type="EMBL" id="RXFM01000034">
    <property type="protein sequence ID" value="RST67544.1"/>
    <property type="molecule type" value="Genomic_DNA"/>
</dbReference>
<name>A0A429XMD3_9RICK</name>